<evidence type="ECO:0000256" key="5">
    <source>
        <dbReference type="ARBA" id="ARBA00023163"/>
    </source>
</evidence>
<name>A0A077WBX2_9FUNG</name>
<dbReference type="AlphaFoldDB" id="A0A077WBX2"/>
<dbReference type="InterPro" id="IPR036388">
    <property type="entry name" value="WH-like_DNA-bd_sf"/>
</dbReference>
<evidence type="ECO:0000313" key="10">
    <source>
        <dbReference type="EMBL" id="CDS04089.1"/>
    </source>
</evidence>
<dbReference type="InterPro" id="IPR036390">
    <property type="entry name" value="WH_DNA-bd_sf"/>
</dbReference>
<gene>
    <name evidence="10" type="ORF">LRAMOSA07044</name>
</gene>
<dbReference type="SUPFAM" id="SSF46785">
    <property type="entry name" value="Winged helix' DNA-binding domain"/>
    <property type="match status" value="1"/>
</dbReference>
<organism evidence="10">
    <name type="scientific">Lichtheimia ramosa</name>
    <dbReference type="NCBI Taxonomy" id="688394"/>
    <lineage>
        <taxon>Eukaryota</taxon>
        <taxon>Fungi</taxon>
        <taxon>Fungi incertae sedis</taxon>
        <taxon>Mucoromycota</taxon>
        <taxon>Mucoromycotina</taxon>
        <taxon>Mucoromycetes</taxon>
        <taxon>Mucorales</taxon>
        <taxon>Lichtheimiaceae</taxon>
        <taxon>Lichtheimia</taxon>
    </lineage>
</organism>
<evidence type="ECO:0000256" key="1">
    <source>
        <dbReference type="ARBA" id="ARBA00004123"/>
    </source>
</evidence>
<keyword evidence="4" id="KW-0238">DNA-binding</keyword>
<feature type="domain" description="HSF-type DNA-binding" evidence="9">
    <location>
        <begin position="99"/>
        <end position="204"/>
    </location>
</feature>
<dbReference type="GO" id="GO:0003700">
    <property type="term" value="F:DNA-binding transcription factor activity"/>
    <property type="evidence" value="ECO:0007669"/>
    <property type="project" value="InterPro"/>
</dbReference>
<keyword evidence="5" id="KW-0804">Transcription</keyword>
<evidence type="ECO:0000256" key="3">
    <source>
        <dbReference type="ARBA" id="ARBA00023015"/>
    </source>
</evidence>
<accession>A0A077WBX2</accession>
<dbReference type="Gene3D" id="1.10.10.10">
    <property type="entry name" value="Winged helix-like DNA-binding domain superfamily/Winged helix DNA-binding domain"/>
    <property type="match status" value="1"/>
</dbReference>
<dbReference type="PANTHER" id="PTHR10015">
    <property type="entry name" value="HEAT SHOCK TRANSCRIPTION FACTOR"/>
    <property type="match status" value="1"/>
</dbReference>
<evidence type="ECO:0000256" key="2">
    <source>
        <dbReference type="ARBA" id="ARBA00006403"/>
    </source>
</evidence>
<comment type="subcellular location">
    <subcellularLocation>
        <location evidence="1">Nucleus</location>
    </subcellularLocation>
</comment>
<keyword evidence="3" id="KW-0805">Transcription regulation</keyword>
<proteinExistence type="inferred from homology"/>
<evidence type="ECO:0000256" key="8">
    <source>
        <dbReference type="SAM" id="MobiDB-lite"/>
    </source>
</evidence>
<dbReference type="SMART" id="SM00415">
    <property type="entry name" value="HSF"/>
    <property type="match status" value="1"/>
</dbReference>
<evidence type="ECO:0000256" key="7">
    <source>
        <dbReference type="RuleBase" id="RU004020"/>
    </source>
</evidence>
<evidence type="ECO:0000256" key="4">
    <source>
        <dbReference type="ARBA" id="ARBA00023125"/>
    </source>
</evidence>
<evidence type="ECO:0000256" key="6">
    <source>
        <dbReference type="ARBA" id="ARBA00023242"/>
    </source>
</evidence>
<protein>
    <recommendedName>
        <fullName evidence="9">HSF-type DNA-binding domain-containing protein</fullName>
    </recommendedName>
</protein>
<feature type="compositionally biased region" description="Polar residues" evidence="8">
    <location>
        <begin position="1"/>
        <end position="19"/>
    </location>
</feature>
<feature type="compositionally biased region" description="Low complexity" evidence="8">
    <location>
        <begin position="81"/>
        <end position="92"/>
    </location>
</feature>
<dbReference type="Pfam" id="PF00447">
    <property type="entry name" value="HSF_DNA-bind"/>
    <property type="match status" value="1"/>
</dbReference>
<dbReference type="EMBL" id="LK023314">
    <property type="protein sequence ID" value="CDS04089.1"/>
    <property type="molecule type" value="Genomic_DNA"/>
</dbReference>
<feature type="compositionally biased region" description="Low complexity" evidence="8">
    <location>
        <begin position="26"/>
        <end position="39"/>
    </location>
</feature>
<evidence type="ECO:0000259" key="9">
    <source>
        <dbReference type="SMART" id="SM00415"/>
    </source>
</evidence>
<keyword evidence="6" id="KW-0539">Nucleus</keyword>
<dbReference type="PANTHER" id="PTHR10015:SF427">
    <property type="entry name" value="HEAT SHOCK FACTOR PROTEIN"/>
    <property type="match status" value="1"/>
</dbReference>
<dbReference type="InterPro" id="IPR000232">
    <property type="entry name" value="HSF_DNA-bd"/>
</dbReference>
<feature type="region of interest" description="Disordered" evidence="8">
    <location>
        <begin position="1"/>
        <end position="97"/>
    </location>
</feature>
<dbReference type="PRINTS" id="PR00056">
    <property type="entry name" value="HSFDOMAIN"/>
</dbReference>
<comment type="similarity">
    <text evidence="2 7">Belongs to the HSF family.</text>
</comment>
<reference evidence="10" key="1">
    <citation type="journal article" date="2014" name="Genome Announc.">
        <title>De novo whole-genome sequence and genome annotation of Lichtheimia ramosa.</title>
        <authorList>
            <person name="Linde J."/>
            <person name="Schwartze V."/>
            <person name="Binder U."/>
            <person name="Lass-Florl C."/>
            <person name="Voigt K."/>
            <person name="Horn F."/>
        </authorList>
    </citation>
    <scope>NUCLEOTIDE SEQUENCE</scope>
    <source>
        <strain evidence="10">JMRC FSU:6197</strain>
    </source>
</reference>
<dbReference type="OrthoDB" id="60033at2759"/>
<dbReference type="GO" id="GO:0005634">
    <property type="term" value="C:nucleus"/>
    <property type="evidence" value="ECO:0007669"/>
    <property type="project" value="UniProtKB-SubCell"/>
</dbReference>
<dbReference type="GO" id="GO:0043565">
    <property type="term" value="F:sequence-specific DNA binding"/>
    <property type="evidence" value="ECO:0007669"/>
    <property type="project" value="InterPro"/>
</dbReference>
<dbReference type="FunFam" id="1.10.10.10:FF:000027">
    <property type="entry name" value="Heat shock transcription factor 1"/>
    <property type="match status" value="1"/>
</dbReference>
<feature type="compositionally biased region" description="Acidic residues" evidence="8">
    <location>
        <begin position="70"/>
        <end position="80"/>
    </location>
</feature>
<sequence>MPRSSSRATKATQHVSNSNNKKRGRSPVSSTSSVESSSSIPAGAAAVDEAKNPMLQPSKRKKHTTHDVNDGEDELEEADETPSPITTPSSTTRGTIQRGVPAFLNKLYSMVDETSTNNLIRWSPDGNSFIVENHELFAKTVLPRYYKHNTFASFVRQLNMYDFHKVPTVQQGVLYPDNERELWEFSHENFRRNRPDLLLLVSRKRNKDKDNGDNDHVTLASLVKDIASIRKHQSAISSDLRTLQRDNSYLWQESLAAREKHQLHKEVIEKILQFLTTVFSSENNILAATHQQLNGPFMLGKNNEYISLLGKSEAGKAYSFFLFHPVSTMM</sequence>